<keyword evidence="3 6" id="KW-1133">Transmembrane helix</keyword>
<dbReference type="GeneID" id="25560679"/>
<name>A0A0L0DJ26_THETB</name>
<dbReference type="PANTHER" id="PTHR13439">
    <property type="entry name" value="CT120 PROTEIN"/>
    <property type="match status" value="1"/>
</dbReference>
<sequence>MLYMLLSVVLGKSWIKMNKVEKNKFTCTTMSSVHAVVLMIYAVDAVLDGWSRHGSIMWHSAEAYAGDIAFLTQFTAGYFLHDTFNQLYYNWGTSGVRDMLAHHGFFLSGCALLLFYRVGAWLPMLWSLTEISTPFINLRVLLSLIGFKDHPVYMYNGLAILLTFTGRVAVSLYIVYLLATKATELRAAAPVLFYAQTAASFLMTGLNLTWYSKICSMSYYRVFGSKSKSE</sequence>
<keyword evidence="4 5" id="KW-0472">Membrane</keyword>
<evidence type="ECO:0000256" key="2">
    <source>
        <dbReference type="ARBA" id="ARBA00022692"/>
    </source>
</evidence>
<feature type="domain" description="TLC" evidence="7">
    <location>
        <begin position="20"/>
        <end position="223"/>
    </location>
</feature>
<protein>
    <recommendedName>
        <fullName evidence="7">TLC domain-containing protein</fullName>
    </recommendedName>
</protein>
<dbReference type="Pfam" id="PF03798">
    <property type="entry name" value="TRAM_LAG1_CLN8"/>
    <property type="match status" value="1"/>
</dbReference>
<dbReference type="STRING" id="461836.A0A0L0DJ26"/>
<evidence type="ECO:0000256" key="4">
    <source>
        <dbReference type="ARBA" id="ARBA00023136"/>
    </source>
</evidence>
<dbReference type="PANTHER" id="PTHR13439:SF0">
    <property type="entry name" value="TOPOISOMERASE I DAMAGE AFFECTED PROTEIN 4"/>
    <property type="match status" value="1"/>
</dbReference>
<dbReference type="GO" id="GO:0055088">
    <property type="term" value="P:lipid homeostasis"/>
    <property type="evidence" value="ECO:0007669"/>
    <property type="project" value="TreeGrafter"/>
</dbReference>
<reference evidence="8 9" key="1">
    <citation type="submission" date="2010-05" db="EMBL/GenBank/DDBJ databases">
        <title>The Genome Sequence of Thecamonas trahens ATCC 50062.</title>
        <authorList>
            <consortium name="The Broad Institute Genome Sequencing Platform"/>
            <person name="Russ C."/>
            <person name="Cuomo C."/>
            <person name="Shea T."/>
            <person name="Young S.K."/>
            <person name="Zeng Q."/>
            <person name="Koehrsen M."/>
            <person name="Haas B."/>
            <person name="Borodovsky M."/>
            <person name="Guigo R."/>
            <person name="Alvarado L."/>
            <person name="Berlin A."/>
            <person name="Bochicchio J."/>
            <person name="Borenstein D."/>
            <person name="Chapman S."/>
            <person name="Chen Z."/>
            <person name="Freedman E."/>
            <person name="Gellesch M."/>
            <person name="Goldberg J."/>
            <person name="Griggs A."/>
            <person name="Gujja S."/>
            <person name="Heilman E."/>
            <person name="Heiman D."/>
            <person name="Hepburn T."/>
            <person name="Howarth C."/>
            <person name="Jen D."/>
            <person name="Larson L."/>
            <person name="Mehta T."/>
            <person name="Park D."/>
            <person name="Pearson M."/>
            <person name="Roberts A."/>
            <person name="Saif S."/>
            <person name="Shenoy N."/>
            <person name="Sisk P."/>
            <person name="Stolte C."/>
            <person name="Sykes S."/>
            <person name="Thomson T."/>
            <person name="Walk T."/>
            <person name="White J."/>
            <person name="Yandava C."/>
            <person name="Burger G."/>
            <person name="Gray M.W."/>
            <person name="Holland P.W.H."/>
            <person name="King N."/>
            <person name="Lang F.B.F."/>
            <person name="Roger A.J."/>
            <person name="Ruiz-Trillo I."/>
            <person name="Lander E."/>
            <person name="Nusbaum C."/>
        </authorList>
    </citation>
    <scope>NUCLEOTIDE SEQUENCE [LARGE SCALE GENOMIC DNA]</scope>
    <source>
        <strain evidence="8 9">ATCC 50062</strain>
    </source>
</reference>
<feature type="transmembrane region" description="Helical" evidence="6">
    <location>
        <begin position="25"/>
        <end position="43"/>
    </location>
</feature>
<feature type="transmembrane region" description="Helical" evidence="6">
    <location>
        <begin position="100"/>
        <end position="118"/>
    </location>
</feature>
<feature type="transmembrane region" description="Helical" evidence="6">
    <location>
        <begin position="191"/>
        <end position="211"/>
    </location>
</feature>
<evidence type="ECO:0000313" key="9">
    <source>
        <dbReference type="Proteomes" id="UP000054408"/>
    </source>
</evidence>
<dbReference type="AlphaFoldDB" id="A0A0L0DJ26"/>
<feature type="transmembrane region" description="Helical" evidence="6">
    <location>
        <begin position="159"/>
        <end position="179"/>
    </location>
</feature>
<dbReference type="OrthoDB" id="10266980at2759"/>
<evidence type="ECO:0000256" key="6">
    <source>
        <dbReference type="SAM" id="Phobius"/>
    </source>
</evidence>
<keyword evidence="9" id="KW-1185">Reference proteome</keyword>
<dbReference type="InterPro" id="IPR050846">
    <property type="entry name" value="TLCD"/>
</dbReference>
<dbReference type="GO" id="GO:0016020">
    <property type="term" value="C:membrane"/>
    <property type="evidence" value="ECO:0007669"/>
    <property type="project" value="UniProtKB-SubCell"/>
</dbReference>
<evidence type="ECO:0000313" key="8">
    <source>
        <dbReference type="EMBL" id="KNC52076.1"/>
    </source>
</evidence>
<dbReference type="SMART" id="SM00724">
    <property type="entry name" value="TLC"/>
    <property type="match status" value="1"/>
</dbReference>
<evidence type="ECO:0000259" key="7">
    <source>
        <dbReference type="PROSITE" id="PS50922"/>
    </source>
</evidence>
<comment type="subcellular location">
    <subcellularLocation>
        <location evidence="1">Membrane</location>
        <topology evidence="1">Multi-pass membrane protein</topology>
    </subcellularLocation>
</comment>
<organism evidence="8 9">
    <name type="scientific">Thecamonas trahens ATCC 50062</name>
    <dbReference type="NCBI Taxonomy" id="461836"/>
    <lineage>
        <taxon>Eukaryota</taxon>
        <taxon>Apusozoa</taxon>
        <taxon>Apusomonadida</taxon>
        <taxon>Apusomonadidae</taxon>
        <taxon>Thecamonas</taxon>
    </lineage>
</organism>
<evidence type="ECO:0000256" key="3">
    <source>
        <dbReference type="ARBA" id="ARBA00022989"/>
    </source>
</evidence>
<dbReference type="InterPro" id="IPR006634">
    <property type="entry name" value="TLC-dom"/>
</dbReference>
<evidence type="ECO:0000256" key="1">
    <source>
        <dbReference type="ARBA" id="ARBA00004141"/>
    </source>
</evidence>
<dbReference type="Proteomes" id="UP000054408">
    <property type="component" value="Unassembled WGS sequence"/>
</dbReference>
<proteinExistence type="predicted"/>
<gene>
    <name evidence="8" type="ORF">AMSG_00903</name>
</gene>
<dbReference type="GO" id="GO:0005783">
    <property type="term" value="C:endoplasmic reticulum"/>
    <property type="evidence" value="ECO:0007669"/>
    <property type="project" value="TreeGrafter"/>
</dbReference>
<dbReference type="RefSeq" id="XP_013762081.1">
    <property type="nucleotide sequence ID" value="XM_013906627.1"/>
</dbReference>
<keyword evidence="2 5" id="KW-0812">Transmembrane</keyword>
<accession>A0A0L0DJ26</accession>
<evidence type="ECO:0000256" key="5">
    <source>
        <dbReference type="PROSITE-ProRule" id="PRU00205"/>
    </source>
</evidence>
<dbReference type="PROSITE" id="PS50922">
    <property type="entry name" value="TLC"/>
    <property type="match status" value="1"/>
</dbReference>
<dbReference type="EMBL" id="GL349436">
    <property type="protein sequence ID" value="KNC52076.1"/>
    <property type="molecule type" value="Genomic_DNA"/>
</dbReference>